<evidence type="ECO:0000313" key="3">
    <source>
        <dbReference type="Proteomes" id="UP001060414"/>
    </source>
</evidence>
<accession>A0ABY5ZTL8</accession>
<dbReference type="EMBL" id="CP092109">
    <property type="protein sequence ID" value="UWZ81200.1"/>
    <property type="molecule type" value="Genomic_DNA"/>
</dbReference>
<protein>
    <recommendedName>
        <fullName evidence="4">Transposase of IS4/5 family</fullName>
    </recommendedName>
</protein>
<evidence type="ECO:0000313" key="2">
    <source>
        <dbReference type="EMBL" id="UWZ81200.1"/>
    </source>
</evidence>
<proteinExistence type="predicted"/>
<name>A0ABY5ZTL8_9BACT</name>
<gene>
    <name evidence="2" type="ORF">L9S41_07375</name>
</gene>
<evidence type="ECO:0000256" key="1">
    <source>
        <dbReference type="SAM" id="MobiDB-lite"/>
    </source>
</evidence>
<feature type="region of interest" description="Disordered" evidence="1">
    <location>
        <begin position="29"/>
        <end position="56"/>
    </location>
</feature>
<dbReference type="Proteomes" id="UP001060414">
    <property type="component" value="Chromosome"/>
</dbReference>
<evidence type="ECO:0008006" key="4">
    <source>
        <dbReference type="Google" id="ProtNLM"/>
    </source>
</evidence>
<feature type="compositionally biased region" description="Basic and acidic residues" evidence="1">
    <location>
        <begin position="29"/>
        <end position="52"/>
    </location>
</feature>
<keyword evidence="3" id="KW-1185">Reference proteome</keyword>
<reference evidence="2" key="1">
    <citation type="journal article" date="2022" name="Environ. Microbiol.">
        <title>Geoalkalibacter halelectricus SAP #1 sp. nov. possessing extracellular electron transfer and mineral#reducing capabilities from a haloalkaline environment.</title>
        <authorList>
            <person name="Yadav S."/>
            <person name="Singh R."/>
            <person name="Sundharam S.S."/>
            <person name="Chaudhary S."/>
            <person name="Krishnamurthi S."/>
            <person name="Patil S.A."/>
        </authorList>
    </citation>
    <scope>NUCLEOTIDE SEQUENCE</scope>
    <source>
        <strain evidence="2">SAP-1</strain>
    </source>
</reference>
<organism evidence="2 3">
    <name type="scientific">Geoalkalibacter halelectricus</name>
    <dbReference type="NCBI Taxonomy" id="2847045"/>
    <lineage>
        <taxon>Bacteria</taxon>
        <taxon>Pseudomonadati</taxon>
        <taxon>Thermodesulfobacteriota</taxon>
        <taxon>Desulfuromonadia</taxon>
        <taxon>Desulfuromonadales</taxon>
        <taxon>Geoalkalibacteraceae</taxon>
        <taxon>Geoalkalibacter</taxon>
    </lineage>
</organism>
<sequence length="141" mass="15701">MATLRWGREGDEFLSSFIHAAPAIGDKKNAARGREVPGGVKGRESVSKESFRPQHVPRKRANLVPDIERTLRFSQCANGYAWLGEAVGVAAAGDVCREWRAFGPQKFFRLVKVWIYRAPRCAEKDTGGQSIFVIAPWARSL</sequence>
<dbReference type="RefSeq" id="WP_260749573.1">
    <property type="nucleotide sequence ID" value="NZ_CP092109.1"/>
</dbReference>